<accession>A0A2A3ZUM9</accession>
<protein>
    <submittedName>
        <fullName evidence="9">ABC transporter ATP-binding protein</fullName>
    </submittedName>
    <submittedName>
        <fullName evidence="8">ABC transporter, ATP-binding protein</fullName>
    </submittedName>
    <submittedName>
        <fullName evidence="15">ABC-2 type transport system ATP-binding protein</fullName>
    </submittedName>
    <submittedName>
        <fullName evidence="19">ATP-binding cassette domain-containing protein</fullName>
    </submittedName>
</protein>
<evidence type="ECO:0000313" key="28">
    <source>
        <dbReference type="Proteomes" id="UP000234525"/>
    </source>
</evidence>
<dbReference type="EMBL" id="NRHA01000004">
    <property type="protein sequence ID" value="PCC55206.1"/>
    <property type="molecule type" value="Genomic_DNA"/>
</dbReference>
<dbReference type="SMART" id="SM00382">
    <property type="entry name" value="AAA"/>
    <property type="match status" value="1"/>
</dbReference>
<keyword evidence="4" id="KW-0547">Nucleotide-binding</keyword>
<evidence type="ECO:0000313" key="19">
    <source>
        <dbReference type="EMBL" id="TGD39198.1"/>
    </source>
</evidence>
<keyword evidence="28" id="KW-1185">Reference proteome</keyword>
<evidence type="ECO:0000256" key="4">
    <source>
        <dbReference type="ARBA" id="ARBA00022741"/>
    </source>
</evidence>
<dbReference type="Proteomes" id="UP000217720">
    <property type="component" value="Unassembled WGS sequence"/>
</dbReference>
<evidence type="ECO:0000256" key="1">
    <source>
        <dbReference type="ARBA" id="ARBA00004202"/>
    </source>
</evidence>
<evidence type="ECO:0000313" key="26">
    <source>
        <dbReference type="Proteomes" id="UP000234300"/>
    </source>
</evidence>
<dbReference type="Proteomes" id="UP000234289">
    <property type="component" value="Unassembled WGS sequence"/>
</dbReference>
<dbReference type="Proteomes" id="UP000217564">
    <property type="component" value="Unassembled WGS sequence"/>
</dbReference>
<evidence type="ECO:0000259" key="7">
    <source>
        <dbReference type="PROSITE" id="PS50893"/>
    </source>
</evidence>
<sequence>MLTLKEVSLRKGKRTYLDEVSFTAQAGRITAIVGSRSAGRTELVRVIMGLISPDEGTVKLEDFELDFGDRQNFGYLPAERGGYPNMRVIDQIVYLARLHGITLGAAERNALTLLSRLELADRGYAPLKNLSGTEIARVDIAATLAADPDVVIIDDAFSGLDSESTELVMSLLRAHAASGVPVILATDNWEAAQAHADDVIVLSQGRASVSGSVAELRSDVKYRVELSDAEAAAKTLEKRADISDVAILDSADNVISFRAADAGAAAQTVAALNGVKSFESVRPTLAEQYKEAL</sequence>
<keyword evidence="3" id="KW-0813">Transport</keyword>
<dbReference type="Proteomes" id="UP000234327">
    <property type="component" value="Unassembled WGS sequence"/>
</dbReference>
<evidence type="ECO:0000313" key="10">
    <source>
        <dbReference type="EMBL" id="AZT98692.1"/>
    </source>
</evidence>
<evidence type="ECO:0000313" key="27">
    <source>
        <dbReference type="Proteomes" id="UP000234327"/>
    </source>
</evidence>
<dbReference type="SUPFAM" id="SSF52540">
    <property type="entry name" value="P-loop containing nucleoside triphosphate hydrolases"/>
    <property type="match status" value="1"/>
</dbReference>
<evidence type="ECO:0000256" key="6">
    <source>
        <dbReference type="ARBA" id="ARBA00023251"/>
    </source>
</evidence>
<reference evidence="26 27" key="5">
    <citation type="submission" date="2017-03" db="EMBL/GenBank/DDBJ databases">
        <authorList>
            <person name="Afonso C.L."/>
            <person name="Miller P.J."/>
            <person name="Scott M.A."/>
            <person name="Spackman E."/>
            <person name="Goraichik I."/>
            <person name="Dimitrov K.M."/>
            <person name="Suarez D.L."/>
            <person name="Swayne D.E."/>
        </authorList>
    </citation>
    <scope>NUCLEOTIDE SEQUENCE [LARGE SCALE GENOMIC DNA]</scope>
    <source>
        <strain evidence="15">6</strain>
        <strain evidence="27">6(3)</strain>
        <strain evidence="18">8</strain>
        <strain evidence="26">8(6)</strain>
        <strain evidence="17">ATCC 9175</strain>
        <strain evidence="16">CNRZ 920</strain>
    </source>
</reference>
<keyword evidence="5 8" id="KW-0067">ATP-binding</keyword>
<dbReference type="InterPro" id="IPR050763">
    <property type="entry name" value="ABC_transporter_ATP-binding"/>
</dbReference>
<reference evidence="25 28" key="4">
    <citation type="submission" date="2017-03" db="EMBL/GenBank/DDBJ databases">
        <authorList>
            <person name="Monnet C."/>
        </authorList>
    </citation>
    <scope>NUCLEOTIDE SEQUENCE [LARGE SCALE GENOMIC DNA]</scope>
    <source>
        <strain evidence="28">ATCC 9175</strain>
        <strain evidence="25">CNRZ 920</strain>
    </source>
</reference>
<dbReference type="Proteomes" id="UP000282731">
    <property type="component" value="Chromosome"/>
</dbReference>
<dbReference type="EMBL" id="CP017150">
    <property type="protein sequence ID" value="AOP55269.1"/>
    <property type="molecule type" value="Genomic_DNA"/>
</dbReference>
<dbReference type="Proteomes" id="UP000234300">
    <property type="component" value="Unassembled WGS sequence"/>
</dbReference>
<dbReference type="GO" id="GO:0005886">
    <property type="term" value="C:plasma membrane"/>
    <property type="evidence" value="ECO:0007669"/>
    <property type="project" value="UniProtKB-SubCell"/>
</dbReference>
<evidence type="ECO:0000313" key="23">
    <source>
        <dbReference type="Proteomes" id="UP000217881"/>
    </source>
</evidence>
<dbReference type="Gene3D" id="3.40.50.300">
    <property type="entry name" value="P-loop containing nucleotide triphosphate hydrolases"/>
    <property type="match status" value="1"/>
</dbReference>
<dbReference type="eggNOG" id="COG4152">
    <property type="taxonomic scope" value="Bacteria"/>
</dbReference>
<gene>
    <name evidence="17" type="ORF">BAUR9175_01682</name>
    <name evidence="16" type="ORF">BAUR920_01125</name>
    <name evidence="15" type="ORF">BAURA63_00374</name>
    <name evidence="18" type="ORF">BAURA86_02509</name>
    <name evidence="8" type="ORF">BLSMQ_3571</name>
    <name evidence="14" type="ORF">CIK59_02605</name>
    <name evidence="13" type="ORF">CIK62_03900</name>
    <name evidence="12" type="ORF">CIK64_04745</name>
    <name evidence="11" type="ORF">CIK65_09515</name>
    <name evidence="9" type="ORF">CXR23_18890</name>
    <name evidence="10" type="ORF">CXR27_18115</name>
    <name evidence="19" type="ORF">EB834_07520</name>
</gene>
<dbReference type="GeneID" id="60907807"/>
<reference evidence="29 30" key="8">
    <citation type="submission" date="2019-01" db="EMBL/GenBank/DDBJ databases">
        <title>Comparative genomic analysis of Brevibacterium aurantiacum sheds light on its evolution and its adaptation to smear-ripened cheeses.</title>
        <authorList>
            <person name="Moineau S."/>
        </authorList>
    </citation>
    <scope>NUCLEOTIDE SEQUENCE [LARGE SCALE GENOMIC DNA]</scope>
    <source>
        <strain evidence="9 30">SMQ-1417</strain>
        <strain evidence="10 29">SMQ-1420</strain>
    </source>
</reference>
<accession>A0A1D7W899</accession>
<dbReference type="KEGG" id="blin:BLSMQ_3571"/>
<dbReference type="AlphaFoldDB" id="A0A1D7W899"/>
<dbReference type="GO" id="GO:0016887">
    <property type="term" value="F:ATP hydrolysis activity"/>
    <property type="evidence" value="ECO:0007669"/>
    <property type="project" value="InterPro"/>
</dbReference>
<evidence type="ECO:0000313" key="24">
    <source>
        <dbReference type="Proteomes" id="UP000218620"/>
    </source>
</evidence>
<evidence type="ECO:0000313" key="29">
    <source>
        <dbReference type="Proteomes" id="UP000282731"/>
    </source>
</evidence>
<reference evidence="20" key="2">
    <citation type="submission" date="2016-09" db="EMBL/GenBank/DDBJ databases">
        <title>Complete Genome Sequence of Brevibacterium linens SMQ-1335.</title>
        <authorList>
            <person name="de Melo A.G."/>
            <person name="Labrie S.J."/>
            <person name="Dumaresq J."/>
            <person name="Roberts R.J."/>
            <person name="Tremblay D.M."/>
            <person name="Moineau S."/>
        </authorList>
    </citation>
    <scope>NUCLEOTIDE SEQUENCE [LARGE SCALE GENOMIC DNA]</scope>
    <source>
        <strain evidence="20">SMQ-1335</strain>
    </source>
</reference>
<evidence type="ECO:0000256" key="2">
    <source>
        <dbReference type="ARBA" id="ARBA00005417"/>
    </source>
</evidence>
<dbReference type="EMBL" id="NRGP01000007">
    <property type="protein sequence ID" value="PCC47446.1"/>
    <property type="molecule type" value="Genomic_DNA"/>
</dbReference>
<dbReference type="EMBL" id="FXZI01000009">
    <property type="protein sequence ID" value="SMX95896.1"/>
    <property type="molecule type" value="Genomic_DNA"/>
</dbReference>
<dbReference type="EMBL" id="CP025334">
    <property type="protein sequence ID" value="AZT98692.1"/>
    <property type="molecule type" value="Genomic_DNA"/>
</dbReference>
<comment type="similarity">
    <text evidence="2">Belongs to the ABC transporter superfamily.</text>
</comment>
<dbReference type="GO" id="GO:0005524">
    <property type="term" value="F:ATP binding"/>
    <property type="evidence" value="ECO:0007669"/>
    <property type="project" value="UniProtKB-KW"/>
</dbReference>
<comment type="subcellular location">
    <subcellularLocation>
        <location evidence="1">Cell membrane</location>
        <topology evidence="1">Peripheral membrane protein</topology>
    </subcellularLocation>
</comment>
<evidence type="ECO:0000313" key="31">
    <source>
        <dbReference type="Proteomes" id="UP000297736"/>
    </source>
</evidence>
<evidence type="ECO:0000313" key="25">
    <source>
        <dbReference type="Proteomes" id="UP000234289"/>
    </source>
</evidence>
<dbReference type="PATRIC" id="fig|1703.10.peg.3687"/>
<evidence type="ECO:0000313" key="21">
    <source>
        <dbReference type="Proteomes" id="UP000217564"/>
    </source>
</evidence>
<dbReference type="EMBL" id="FXYZ01000001">
    <property type="protein sequence ID" value="SMX64212.1"/>
    <property type="molecule type" value="Genomic_DNA"/>
</dbReference>
<evidence type="ECO:0000313" key="15">
    <source>
        <dbReference type="EMBL" id="SMX64212.1"/>
    </source>
</evidence>
<dbReference type="InterPro" id="IPR003439">
    <property type="entry name" value="ABC_transporter-like_ATP-bd"/>
</dbReference>
<reference evidence="29 30" key="6">
    <citation type="submission" date="2017-12" db="EMBL/GenBank/DDBJ databases">
        <authorList>
            <person name="Levesque S."/>
        </authorList>
    </citation>
    <scope>NUCLEOTIDE SEQUENCE [LARGE SCALE GENOMIC DNA]</scope>
    <source>
        <strain evidence="9 30">SMQ-1417</strain>
        <strain evidence="10 29">SMQ-1420</strain>
    </source>
</reference>
<dbReference type="Pfam" id="PF00005">
    <property type="entry name" value="ABC_tran"/>
    <property type="match status" value="1"/>
</dbReference>
<evidence type="ECO:0000256" key="5">
    <source>
        <dbReference type="ARBA" id="ARBA00022840"/>
    </source>
</evidence>
<dbReference type="EMBL" id="FXZB01000010">
    <property type="protein sequence ID" value="SMX78544.1"/>
    <property type="molecule type" value="Genomic_DNA"/>
</dbReference>
<dbReference type="InterPro" id="IPR027417">
    <property type="entry name" value="P-loop_NTPase"/>
</dbReference>
<dbReference type="EMBL" id="FXZG01000005">
    <property type="protein sequence ID" value="SMX75659.1"/>
    <property type="molecule type" value="Genomic_DNA"/>
</dbReference>
<reference evidence="19 31" key="7">
    <citation type="submission" date="2018-10" db="EMBL/GenBank/DDBJ databases">
        <title>Brevibacterium genomes from Austrain hard cheese rinds.</title>
        <authorList>
            <person name="Anast J.M."/>
            <person name="Dzieciol M."/>
            <person name="Schultz D.L."/>
            <person name="Mann E."/>
            <person name="Wagner M."/>
            <person name="Schmitz-Esser S."/>
        </authorList>
    </citation>
    <scope>NUCLEOTIDE SEQUENCE [LARGE SCALE GENOMIC DNA]</scope>
    <source>
        <strain evidence="19 31">L261</strain>
    </source>
</reference>
<evidence type="ECO:0000313" key="9">
    <source>
        <dbReference type="EMBL" id="AZT94953.1"/>
    </source>
</evidence>
<evidence type="ECO:0000313" key="8">
    <source>
        <dbReference type="EMBL" id="AOP55269.1"/>
    </source>
</evidence>
<dbReference type="InterPro" id="IPR003593">
    <property type="entry name" value="AAA+_ATPase"/>
</dbReference>
<evidence type="ECO:0000313" key="22">
    <source>
        <dbReference type="Proteomes" id="UP000217720"/>
    </source>
</evidence>
<dbReference type="Proteomes" id="UP000283000">
    <property type="component" value="Chromosome"/>
</dbReference>
<dbReference type="Proteomes" id="UP000218620">
    <property type="component" value="Unassembled WGS sequence"/>
</dbReference>
<dbReference type="GO" id="GO:0046677">
    <property type="term" value="P:response to antibiotic"/>
    <property type="evidence" value="ECO:0007669"/>
    <property type="project" value="UniProtKB-KW"/>
</dbReference>
<evidence type="ECO:0000313" key="13">
    <source>
        <dbReference type="EMBL" id="PCC51656.1"/>
    </source>
</evidence>
<evidence type="ECO:0000313" key="18">
    <source>
        <dbReference type="EMBL" id="SMX95896.1"/>
    </source>
</evidence>
<evidence type="ECO:0000313" key="12">
    <source>
        <dbReference type="EMBL" id="PCC47446.1"/>
    </source>
</evidence>
<keyword evidence="6" id="KW-0046">Antibiotic resistance</keyword>
<reference evidence="8" key="1">
    <citation type="submission" date="2016-09" db="EMBL/GenBank/DDBJ databases">
        <title>Complete Genome Sequence of Brevibacterium aurantiacum SMQ-1335.</title>
        <authorList>
            <person name="de Melo A.G."/>
            <person name="Labrie S.J."/>
            <person name="Dumaresq J."/>
            <person name="Roberts R.J."/>
            <person name="Tremblay D.M."/>
            <person name="Moineau S."/>
        </authorList>
    </citation>
    <scope>NUCLEOTIDE SEQUENCE</scope>
    <source>
        <strain evidence="8">SMQ-1335</strain>
    </source>
</reference>
<name>A0A1D7W899_BREAU</name>
<dbReference type="Proteomes" id="UP000297736">
    <property type="component" value="Unassembled WGS sequence"/>
</dbReference>
<feature type="domain" description="ABC transporter" evidence="7">
    <location>
        <begin position="2"/>
        <end position="229"/>
    </location>
</feature>
<dbReference type="EMBL" id="NRGO01000004">
    <property type="protein sequence ID" value="PCC51656.1"/>
    <property type="molecule type" value="Genomic_DNA"/>
</dbReference>
<accession>A0A2H1K884</accession>
<evidence type="ECO:0000313" key="11">
    <source>
        <dbReference type="EMBL" id="PCC43106.1"/>
    </source>
</evidence>
<dbReference type="PROSITE" id="PS50893">
    <property type="entry name" value="ABC_TRANSPORTER_2"/>
    <property type="match status" value="1"/>
</dbReference>
<dbReference type="Proteomes" id="UP000234525">
    <property type="component" value="Unassembled WGS sequence"/>
</dbReference>
<dbReference type="EMBL" id="CP025330">
    <property type="protein sequence ID" value="AZT94953.1"/>
    <property type="molecule type" value="Genomic_DNA"/>
</dbReference>
<dbReference type="EMBL" id="NRGQ01000009">
    <property type="protein sequence ID" value="PCC43106.1"/>
    <property type="molecule type" value="Genomic_DNA"/>
</dbReference>
<dbReference type="Proteomes" id="UP000094793">
    <property type="component" value="Chromosome"/>
</dbReference>
<dbReference type="OrthoDB" id="9804819at2"/>
<dbReference type="PANTHER" id="PTHR42711:SF5">
    <property type="entry name" value="ABC TRANSPORTER ATP-BINDING PROTEIN NATA"/>
    <property type="match status" value="1"/>
</dbReference>
<proteinExistence type="inferred from homology"/>
<evidence type="ECO:0000313" key="14">
    <source>
        <dbReference type="EMBL" id="PCC55206.1"/>
    </source>
</evidence>
<evidence type="ECO:0000313" key="16">
    <source>
        <dbReference type="EMBL" id="SMX75659.1"/>
    </source>
</evidence>
<evidence type="ECO:0000313" key="20">
    <source>
        <dbReference type="Proteomes" id="UP000094793"/>
    </source>
</evidence>
<reference evidence="21 22" key="3">
    <citation type="journal article" date="2017" name="Elife">
        <title>Extensive horizontal gene transfer in cheese-associated bacteria.</title>
        <authorList>
            <person name="Bonham K.S."/>
            <person name="Wolfe B.E."/>
            <person name="Dutton R.J."/>
        </authorList>
    </citation>
    <scope>NUCLEOTIDE SEQUENCE [LARGE SCALE GENOMIC DNA]</scope>
    <source>
        <strain evidence="14 23">738_8</strain>
        <strain evidence="13 22">900_6</strain>
        <strain evidence="12 21">947_7</strain>
        <strain evidence="11 24">962_8</strain>
    </source>
</reference>
<evidence type="ECO:0000313" key="30">
    <source>
        <dbReference type="Proteomes" id="UP000283000"/>
    </source>
</evidence>
<dbReference type="Proteomes" id="UP000217881">
    <property type="component" value="Unassembled WGS sequence"/>
</dbReference>
<evidence type="ECO:0000256" key="3">
    <source>
        <dbReference type="ARBA" id="ARBA00022448"/>
    </source>
</evidence>
<dbReference type="PANTHER" id="PTHR42711">
    <property type="entry name" value="ABC TRANSPORTER ATP-BINDING PROTEIN"/>
    <property type="match status" value="1"/>
</dbReference>
<dbReference type="RefSeq" id="WP_009881823.1">
    <property type="nucleotide sequence ID" value="NZ_AAGP01000003.1"/>
</dbReference>
<dbReference type="EMBL" id="RHFF01000006">
    <property type="protein sequence ID" value="TGD39198.1"/>
    <property type="molecule type" value="Genomic_DNA"/>
</dbReference>
<organism evidence="8 20">
    <name type="scientific">Brevibacterium aurantiacum</name>
    <dbReference type="NCBI Taxonomy" id="273384"/>
    <lineage>
        <taxon>Bacteria</taxon>
        <taxon>Bacillati</taxon>
        <taxon>Actinomycetota</taxon>
        <taxon>Actinomycetes</taxon>
        <taxon>Micrococcales</taxon>
        <taxon>Brevibacteriaceae</taxon>
        <taxon>Brevibacterium</taxon>
    </lineage>
</organism>
<evidence type="ECO:0000313" key="17">
    <source>
        <dbReference type="EMBL" id="SMX78544.1"/>
    </source>
</evidence>